<dbReference type="AlphaFoldDB" id="A0A1R3VR03"/>
<evidence type="ECO:0000256" key="2">
    <source>
        <dbReference type="ARBA" id="ARBA00005684"/>
    </source>
</evidence>
<dbReference type="OrthoDB" id="9763489at2"/>
<proteinExistence type="inferred from homology"/>
<evidence type="ECO:0000256" key="3">
    <source>
        <dbReference type="ARBA" id="ARBA00012560"/>
    </source>
</evidence>
<evidence type="ECO:0000256" key="6">
    <source>
        <dbReference type="ARBA" id="ARBA00022679"/>
    </source>
</evidence>
<dbReference type="GO" id="GO:0004134">
    <property type="term" value="F:4-alpha-glucanotransferase activity"/>
    <property type="evidence" value="ECO:0007669"/>
    <property type="project" value="UniProtKB-EC"/>
</dbReference>
<reference evidence="11 12" key="1">
    <citation type="submission" date="2017-01" db="EMBL/GenBank/DDBJ databases">
        <authorList>
            <person name="Mah S.A."/>
            <person name="Swanson W.J."/>
            <person name="Moy G.W."/>
            <person name="Vacquier V.D."/>
        </authorList>
    </citation>
    <scope>NUCLEOTIDE SEQUENCE [LARGE SCALE GENOMIC DNA]</scope>
    <source>
        <strain evidence="11 12">M9</strain>
    </source>
</reference>
<evidence type="ECO:0000256" key="1">
    <source>
        <dbReference type="ARBA" id="ARBA00000439"/>
    </source>
</evidence>
<evidence type="ECO:0000313" key="12">
    <source>
        <dbReference type="Proteomes" id="UP000223759"/>
    </source>
</evidence>
<comment type="similarity">
    <text evidence="2 10">Belongs to the disproportionating enzyme family.</text>
</comment>
<evidence type="ECO:0000256" key="7">
    <source>
        <dbReference type="ARBA" id="ARBA00023277"/>
    </source>
</evidence>
<evidence type="ECO:0000256" key="5">
    <source>
        <dbReference type="ARBA" id="ARBA00022676"/>
    </source>
</evidence>
<dbReference type="PANTHER" id="PTHR32438">
    <property type="entry name" value="4-ALPHA-GLUCANOTRANSFERASE DPE1, CHLOROPLASTIC/AMYLOPLASTIC"/>
    <property type="match status" value="1"/>
</dbReference>
<keyword evidence="6 10" id="KW-0808">Transferase</keyword>
<comment type="catalytic activity">
    <reaction evidence="1 10">
        <text>Transfers a segment of a (1-&gt;4)-alpha-D-glucan to a new position in an acceptor, which may be glucose or a (1-&gt;4)-alpha-D-glucan.</text>
        <dbReference type="EC" id="2.4.1.25"/>
    </reaction>
</comment>
<dbReference type="SUPFAM" id="SSF51445">
    <property type="entry name" value="(Trans)glycosidases"/>
    <property type="match status" value="1"/>
</dbReference>
<protein>
    <recommendedName>
        <fullName evidence="4 10">4-alpha-glucanotransferase</fullName>
        <ecNumber evidence="3 10">2.4.1.25</ecNumber>
    </recommendedName>
    <alternativeName>
        <fullName evidence="8 10">Amylomaltase</fullName>
    </alternativeName>
    <alternativeName>
        <fullName evidence="9 10">Disproportionating enzyme</fullName>
    </alternativeName>
</protein>
<evidence type="ECO:0000256" key="8">
    <source>
        <dbReference type="ARBA" id="ARBA00031423"/>
    </source>
</evidence>
<organism evidence="11 12">
    <name type="scientific">Ectothiorhodosinus mongolicus</name>
    <dbReference type="NCBI Taxonomy" id="233100"/>
    <lineage>
        <taxon>Bacteria</taxon>
        <taxon>Pseudomonadati</taxon>
        <taxon>Pseudomonadota</taxon>
        <taxon>Gammaproteobacteria</taxon>
        <taxon>Chromatiales</taxon>
        <taxon>Ectothiorhodospiraceae</taxon>
        <taxon>Ectothiorhodosinus</taxon>
    </lineage>
</organism>
<evidence type="ECO:0000313" key="11">
    <source>
        <dbReference type="EMBL" id="SIT65562.1"/>
    </source>
</evidence>
<dbReference type="EMBL" id="FTPK01000001">
    <property type="protein sequence ID" value="SIT65562.1"/>
    <property type="molecule type" value="Genomic_DNA"/>
</dbReference>
<dbReference type="Pfam" id="PF02446">
    <property type="entry name" value="Glyco_hydro_77"/>
    <property type="match status" value="2"/>
</dbReference>
<dbReference type="PANTHER" id="PTHR32438:SF5">
    <property type="entry name" value="4-ALPHA-GLUCANOTRANSFERASE DPE1, CHLOROPLASTIC_AMYLOPLASTIC"/>
    <property type="match status" value="1"/>
</dbReference>
<dbReference type="Proteomes" id="UP000223759">
    <property type="component" value="Unassembled WGS sequence"/>
</dbReference>
<dbReference type="InterPro" id="IPR017853">
    <property type="entry name" value="GH"/>
</dbReference>
<sequence>MPASFGRRQAGVLLHPTSLPGPGLQGTLGKEAYRFIEFLQASGFGLWQVLPLNQPHGDRSPYQTMSVHAGNVGLVCPEALVEAGWLAPEDAWRGGDIDPLDARPWQRALQHFQTHADPSAHAAFADYKQRQAFWLDDYVLYLEKKGSYPIQGMGYDPDGKEAFRFAQFAFATQWQALRSYAHEKGVMLMGDMPIFVALDSADVWAHRDLFDLDEAGQPRYVTGVPPDYFAATGQRWGNPHYHWERMQEQGFSWWFERFAAILEQVDCLRIDHFRGFEACWYIPADEPTAMNGHWRATPGRALFEALQKRWGELPLVAEDLGIITPEVEALRDDFGLPGMKILQFAFDSDATNPYLPHRHIQNSVVYTGTHDNDTTLGWFEAADPELKQRALSYLGHPEEPMPWPLIRSALASVANTAILPMQDILALGSEHRMNQPGTVEGNWQWRFDWSQVSEDLAAKLKDMLVLYGRS</sequence>
<dbReference type="NCBIfam" id="NF011080">
    <property type="entry name" value="PRK14508.1-3"/>
    <property type="match status" value="1"/>
</dbReference>
<dbReference type="NCBIfam" id="TIGR00217">
    <property type="entry name" value="malQ"/>
    <property type="match status" value="1"/>
</dbReference>
<evidence type="ECO:0000256" key="4">
    <source>
        <dbReference type="ARBA" id="ARBA00020295"/>
    </source>
</evidence>
<keyword evidence="7 10" id="KW-0119">Carbohydrate metabolism</keyword>
<dbReference type="InterPro" id="IPR003385">
    <property type="entry name" value="Glyco_hydro_77"/>
</dbReference>
<name>A0A1R3VR03_9GAMM</name>
<evidence type="ECO:0000256" key="10">
    <source>
        <dbReference type="RuleBase" id="RU361207"/>
    </source>
</evidence>
<dbReference type="RefSeq" id="WP_076753856.1">
    <property type="nucleotide sequence ID" value="NZ_CP023018.1"/>
</dbReference>
<gene>
    <name evidence="11" type="ORF">SAMN05216526_0010</name>
</gene>
<dbReference type="Gene3D" id="3.20.20.80">
    <property type="entry name" value="Glycosidases"/>
    <property type="match status" value="2"/>
</dbReference>
<accession>A0A1R3VR03</accession>
<dbReference type="EC" id="2.4.1.25" evidence="3 10"/>
<evidence type="ECO:0000256" key="9">
    <source>
        <dbReference type="ARBA" id="ARBA00031501"/>
    </source>
</evidence>
<keyword evidence="12" id="KW-1185">Reference proteome</keyword>
<keyword evidence="5 10" id="KW-0328">Glycosyltransferase</keyword>
<dbReference type="STRING" id="233100.SAMN05216526_0010"/>
<dbReference type="GO" id="GO:0005975">
    <property type="term" value="P:carbohydrate metabolic process"/>
    <property type="evidence" value="ECO:0007669"/>
    <property type="project" value="InterPro"/>
</dbReference>